<evidence type="ECO:0000256" key="1">
    <source>
        <dbReference type="ARBA" id="ARBA00004651"/>
    </source>
</evidence>
<evidence type="ECO:0000256" key="4">
    <source>
        <dbReference type="ARBA" id="ARBA00022692"/>
    </source>
</evidence>
<keyword evidence="5 7" id="KW-1133">Transmembrane helix</keyword>
<dbReference type="GO" id="GO:0005886">
    <property type="term" value="C:plasma membrane"/>
    <property type="evidence" value="ECO:0007669"/>
    <property type="project" value="UniProtKB-SubCell"/>
</dbReference>
<feature type="transmembrane region" description="Helical" evidence="7">
    <location>
        <begin position="49"/>
        <end position="66"/>
    </location>
</feature>
<keyword evidence="10" id="KW-1185">Reference proteome</keyword>
<gene>
    <name evidence="9" type="ORF">EAX61_03350</name>
</gene>
<dbReference type="RefSeq" id="WP_121916243.1">
    <property type="nucleotide sequence ID" value="NZ_REFV01000002.1"/>
</dbReference>
<keyword evidence="4 7" id="KW-0812">Transmembrane</keyword>
<evidence type="ECO:0000256" key="7">
    <source>
        <dbReference type="SAM" id="Phobius"/>
    </source>
</evidence>
<comment type="subcellular location">
    <subcellularLocation>
        <location evidence="1">Cell membrane</location>
        <topology evidence="1">Multi-pass membrane protein</topology>
    </subcellularLocation>
</comment>
<comment type="similarity">
    <text evidence="2">Belongs to the UPF0702 family.</text>
</comment>
<evidence type="ECO:0000256" key="3">
    <source>
        <dbReference type="ARBA" id="ARBA00022475"/>
    </source>
</evidence>
<feature type="transmembrane region" description="Helical" evidence="7">
    <location>
        <begin position="72"/>
        <end position="90"/>
    </location>
</feature>
<dbReference type="PANTHER" id="PTHR34582">
    <property type="entry name" value="UPF0702 TRANSMEMBRANE PROTEIN YCAP"/>
    <property type="match status" value="1"/>
</dbReference>
<dbReference type="EMBL" id="REFV01000002">
    <property type="protein sequence ID" value="RMB63440.1"/>
    <property type="molecule type" value="Genomic_DNA"/>
</dbReference>
<feature type="domain" description="YetF C-terminal" evidence="8">
    <location>
        <begin position="93"/>
        <end position="162"/>
    </location>
</feature>
<keyword evidence="6 7" id="KW-0472">Membrane</keyword>
<dbReference type="Proteomes" id="UP000281985">
    <property type="component" value="Unassembled WGS sequence"/>
</dbReference>
<dbReference type="AlphaFoldDB" id="A0A3M0GFD7"/>
<comment type="caution">
    <text evidence="9">The sequence shown here is derived from an EMBL/GenBank/DDBJ whole genome shotgun (WGS) entry which is preliminary data.</text>
</comment>
<evidence type="ECO:0000256" key="2">
    <source>
        <dbReference type="ARBA" id="ARBA00006448"/>
    </source>
</evidence>
<dbReference type="Gene3D" id="3.30.240.20">
    <property type="entry name" value="bsu07140 like domains"/>
    <property type="match status" value="1"/>
</dbReference>
<name>A0A3M0GFD7_9FLAO</name>
<evidence type="ECO:0000259" key="8">
    <source>
        <dbReference type="Pfam" id="PF04239"/>
    </source>
</evidence>
<dbReference type="InterPro" id="IPR007353">
    <property type="entry name" value="DUF421"/>
</dbReference>
<proteinExistence type="inferred from homology"/>
<evidence type="ECO:0000313" key="10">
    <source>
        <dbReference type="Proteomes" id="UP000281985"/>
    </source>
</evidence>
<reference evidence="9 10" key="1">
    <citation type="submission" date="2018-10" db="EMBL/GenBank/DDBJ databases">
        <title>Dokdonia luteus sp. nov., isolated from sea water.</title>
        <authorList>
            <person name="Zhou L.Y."/>
            <person name="Du Z.J."/>
        </authorList>
    </citation>
    <scope>NUCLEOTIDE SEQUENCE [LARGE SCALE GENOMIC DNA]</scope>
    <source>
        <strain evidence="9 10">SH27</strain>
    </source>
</reference>
<evidence type="ECO:0000256" key="6">
    <source>
        <dbReference type="ARBA" id="ARBA00023136"/>
    </source>
</evidence>
<dbReference type="InterPro" id="IPR023090">
    <property type="entry name" value="UPF0702_alpha/beta_dom_sf"/>
</dbReference>
<protein>
    <submittedName>
        <fullName evidence="9">DUF421 domain-containing protein</fullName>
    </submittedName>
</protein>
<sequence length="176" mass="19714">MNLDWKYFVQGIDMLPEIFLAAIGIYIVILTYTQIFGLKSFSKMTGFDFLNTIAIGNLLAMSIATAKPGPALGALIIGILYLFNYLITIARFKSKTVEQAIDNSPILLMRDGEILHDNLKQTKITEDELRGKLREANAFRLSHVRAVILETTGDVSVMHTSENLEIEDYILEGVRS</sequence>
<evidence type="ECO:0000256" key="5">
    <source>
        <dbReference type="ARBA" id="ARBA00022989"/>
    </source>
</evidence>
<evidence type="ECO:0000313" key="9">
    <source>
        <dbReference type="EMBL" id="RMB63440.1"/>
    </source>
</evidence>
<dbReference type="Pfam" id="PF04239">
    <property type="entry name" value="DUF421"/>
    <property type="match status" value="1"/>
</dbReference>
<accession>A0A3M0GFD7</accession>
<organism evidence="9 10">
    <name type="scientific">Dokdonia sinensis</name>
    <dbReference type="NCBI Taxonomy" id="2479847"/>
    <lineage>
        <taxon>Bacteria</taxon>
        <taxon>Pseudomonadati</taxon>
        <taxon>Bacteroidota</taxon>
        <taxon>Flavobacteriia</taxon>
        <taxon>Flavobacteriales</taxon>
        <taxon>Flavobacteriaceae</taxon>
        <taxon>Dokdonia</taxon>
    </lineage>
</organism>
<feature type="transmembrane region" description="Helical" evidence="7">
    <location>
        <begin position="18"/>
        <end position="37"/>
    </location>
</feature>
<dbReference type="PANTHER" id="PTHR34582:SF6">
    <property type="entry name" value="UPF0702 TRANSMEMBRANE PROTEIN YCAP"/>
    <property type="match status" value="1"/>
</dbReference>
<dbReference type="OrthoDB" id="9793799at2"/>
<keyword evidence="3" id="KW-1003">Cell membrane</keyword>